<gene>
    <name evidence="7" type="ORF">BT96DRAFT_961594</name>
</gene>
<dbReference type="OrthoDB" id="30881at2759"/>
<name>A0A6A4IK58_9AGAR</name>
<reference evidence="7" key="1">
    <citation type="journal article" date="2019" name="Environ. Microbiol.">
        <title>Fungal ecological strategies reflected in gene transcription - a case study of two litter decomposers.</title>
        <authorList>
            <person name="Barbi F."/>
            <person name="Kohler A."/>
            <person name="Barry K."/>
            <person name="Baskaran P."/>
            <person name="Daum C."/>
            <person name="Fauchery L."/>
            <person name="Ihrmark K."/>
            <person name="Kuo A."/>
            <person name="LaButti K."/>
            <person name="Lipzen A."/>
            <person name="Morin E."/>
            <person name="Grigoriev I.V."/>
            <person name="Henrissat B."/>
            <person name="Lindahl B."/>
            <person name="Martin F."/>
        </authorList>
    </citation>
    <scope>NUCLEOTIDE SEQUENCE</scope>
    <source>
        <strain evidence="7">JB14</strain>
    </source>
</reference>
<dbReference type="Proteomes" id="UP000799118">
    <property type="component" value="Unassembled WGS sequence"/>
</dbReference>
<evidence type="ECO:0000313" key="8">
    <source>
        <dbReference type="Proteomes" id="UP000799118"/>
    </source>
</evidence>
<sequence length="281" mass="29314">MKLTFVPVLIASLLSLHGLRKKSLSPGGALAAFVVGLLMMAGGLKFFGISLNQLEDGYHEAGYRSGWQVISNSFAAFIACVLWNALFSPDSLQAALVSLLGPEFTQSLYGDGSWCPIDKDIAGGWSRACILAALGLADIFSCCLGDTLASELGVLSRSKPILITTFKPVPPGTNGGMSLGGTLASVVGGTIMGLTTGACLILESSKCRETWMPIVLTMTLFGAIGGGAGSLTKFSESKKLILQDESTPTGPIKVISGINILTNNQVNVVSSVFTSIWMSLL</sequence>
<comment type="similarity">
    <text evidence="2">Belongs to the TMEM19 family.</text>
</comment>
<evidence type="ECO:0000256" key="2">
    <source>
        <dbReference type="ARBA" id="ARBA00009012"/>
    </source>
</evidence>
<feature type="transmembrane region" description="Helical" evidence="6">
    <location>
        <begin position="28"/>
        <end position="48"/>
    </location>
</feature>
<comment type="subcellular location">
    <subcellularLocation>
        <location evidence="1">Membrane</location>
        <topology evidence="1">Multi-pass membrane protein</topology>
    </subcellularLocation>
</comment>
<feature type="transmembrane region" description="Helical" evidence="6">
    <location>
        <begin position="214"/>
        <end position="232"/>
    </location>
</feature>
<keyword evidence="5 6" id="KW-0472">Membrane</keyword>
<protein>
    <recommendedName>
        <fullName evidence="9">DUF92-domain-containing protein</fullName>
    </recommendedName>
</protein>
<dbReference type="InterPro" id="IPR002794">
    <property type="entry name" value="DUF92_TMEM19"/>
</dbReference>
<keyword evidence="3 6" id="KW-0812">Transmembrane</keyword>
<evidence type="ECO:0000256" key="4">
    <source>
        <dbReference type="ARBA" id="ARBA00022989"/>
    </source>
</evidence>
<dbReference type="GO" id="GO:0016020">
    <property type="term" value="C:membrane"/>
    <property type="evidence" value="ECO:0007669"/>
    <property type="project" value="UniProtKB-SubCell"/>
</dbReference>
<keyword evidence="8" id="KW-1185">Reference proteome</keyword>
<feature type="transmembrane region" description="Helical" evidence="6">
    <location>
        <begin position="69"/>
        <end position="87"/>
    </location>
</feature>
<dbReference type="AlphaFoldDB" id="A0A6A4IK58"/>
<dbReference type="EMBL" id="ML769384">
    <property type="protein sequence ID" value="KAE9410906.1"/>
    <property type="molecule type" value="Genomic_DNA"/>
</dbReference>
<dbReference type="Pfam" id="PF01940">
    <property type="entry name" value="DUF92"/>
    <property type="match status" value="1"/>
</dbReference>
<organism evidence="7 8">
    <name type="scientific">Gymnopus androsaceus JB14</name>
    <dbReference type="NCBI Taxonomy" id="1447944"/>
    <lineage>
        <taxon>Eukaryota</taxon>
        <taxon>Fungi</taxon>
        <taxon>Dikarya</taxon>
        <taxon>Basidiomycota</taxon>
        <taxon>Agaricomycotina</taxon>
        <taxon>Agaricomycetes</taxon>
        <taxon>Agaricomycetidae</taxon>
        <taxon>Agaricales</taxon>
        <taxon>Marasmiineae</taxon>
        <taxon>Omphalotaceae</taxon>
        <taxon>Gymnopus</taxon>
    </lineage>
</organism>
<keyword evidence="4 6" id="KW-1133">Transmembrane helix</keyword>
<evidence type="ECO:0000256" key="1">
    <source>
        <dbReference type="ARBA" id="ARBA00004141"/>
    </source>
</evidence>
<dbReference type="PANTHER" id="PTHR13353">
    <property type="entry name" value="TRANSMEMBRANE PROTEIN 19"/>
    <property type="match status" value="1"/>
</dbReference>
<dbReference type="PANTHER" id="PTHR13353:SF5">
    <property type="entry name" value="TRANSMEMBRANE PROTEIN 19"/>
    <property type="match status" value="1"/>
</dbReference>
<evidence type="ECO:0008006" key="9">
    <source>
        <dbReference type="Google" id="ProtNLM"/>
    </source>
</evidence>
<evidence type="ECO:0000256" key="3">
    <source>
        <dbReference type="ARBA" id="ARBA00022692"/>
    </source>
</evidence>
<proteinExistence type="inferred from homology"/>
<feature type="transmembrane region" description="Helical" evidence="6">
    <location>
        <begin position="179"/>
        <end position="202"/>
    </location>
</feature>
<evidence type="ECO:0000256" key="6">
    <source>
        <dbReference type="SAM" id="Phobius"/>
    </source>
</evidence>
<accession>A0A6A4IK58</accession>
<evidence type="ECO:0000313" key="7">
    <source>
        <dbReference type="EMBL" id="KAE9410906.1"/>
    </source>
</evidence>
<evidence type="ECO:0000256" key="5">
    <source>
        <dbReference type="ARBA" id="ARBA00023136"/>
    </source>
</evidence>